<keyword evidence="13" id="KW-0472">Membrane</keyword>
<comment type="pathway">
    <text evidence="3">Phospholipid metabolism; CDP-diacylglycerol biosynthesis; CDP-diacylglycerol from sn-glycerol 3-phosphate: step 3/3.</text>
</comment>
<feature type="region of interest" description="Disordered" evidence="19">
    <location>
        <begin position="129"/>
        <end position="173"/>
    </location>
</feature>
<evidence type="ECO:0000256" key="5">
    <source>
        <dbReference type="ARBA" id="ARBA00010185"/>
    </source>
</evidence>
<evidence type="ECO:0000256" key="15">
    <source>
        <dbReference type="ARBA" id="ARBA00023264"/>
    </source>
</evidence>
<evidence type="ECO:0000256" key="2">
    <source>
        <dbReference type="ARBA" id="ARBA00004141"/>
    </source>
</evidence>
<dbReference type="PANTHER" id="PTHR13773:SF8">
    <property type="entry name" value="PHOSPHATIDATE CYTIDYLYLTRANSFERASE, PHOTORECEPTOR-SPECIFIC"/>
    <property type="match status" value="1"/>
</dbReference>
<keyword evidence="9" id="KW-0812">Transmembrane</keyword>
<protein>
    <recommendedName>
        <fullName evidence="6">phosphatidate cytidylyltransferase</fullName>
        <ecNumber evidence="6">2.7.7.41</ecNumber>
    </recommendedName>
    <alternativeName>
        <fullName evidence="16">CDP-diacylglycerol synthase</fullName>
    </alternativeName>
    <alternativeName>
        <fullName evidence="17">CDP-diglyceride pyrophosphorylase</fullName>
    </alternativeName>
    <alternativeName>
        <fullName evidence="18">CDP-diglyceride synthase</fullName>
    </alternativeName>
</protein>
<keyword evidence="7" id="KW-0444">Lipid biosynthesis</keyword>
<dbReference type="InterPro" id="IPR016720">
    <property type="entry name" value="PC_Trfase_euk"/>
</dbReference>
<dbReference type="GO" id="GO:0004605">
    <property type="term" value="F:phosphatidate cytidylyltransferase activity"/>
    <property type="evidence" value="ECO:0007669"/>
    <property type="project" value="UniProtKB-EC"/>
</dbReference>
<dbReference type="GO" id="GO:0005789">
    <property type="term" value="C:endoplasmic reticulum membrane"/>
    <property type="evidence" value="ECO:0007669"/>
    <property type="project" value="TreeGrafter"/>
</dbReference>
<keyword evidence="12" id="KW-0443">Lipid metabolism</keyword>
<feature type="non-terminal residue" evidence="20">
    <location>
        <position position="1"/>
    </location>
</feature>
<proteinExistence type="inferred from homology"/>
<dbReference type="GO" id="GO:0016024">
    <property type="term" value="P:CDP-diacylglycerol biosynthetic process"/>
    <property type="evidence" value="ECO:0007669"/>
    <property type="project" value="UniProtKB-UniPathway"/>
</dbReference>
<dbReference type="Proteomes" id="UP000673691">
    <property type="component" value="Unassembled WGS sequence"/>
</dbReference>
<evidence type="ECO:0000256" key="19">
    <source>
        <dbReference type="SAM" id="MobiDB-lite"/>
    </source>
</evidence>
<name>A0A8H8DHU3_9FUNG</name>
<dbReference type="EC" id="2.7.7.41" evidence="6"/>
<comment type="pathway">
    <text evidence="4">Lipid metabolism.</text>
</comment>
<keyword evidence="14" id="KW-0594">Phospholipid biosynthesis</keyword>
<evidence type="ECO:0000256" key="14">
    <source>
        <dbReference type="ARBA" id="ARBA00023209"/>
    </source>
</evidence>
<evidence type="ECO:0000256" key="10">
    <source>
        <dbReference type="ARBA" id="ARBA00022695"/>
    </source>
</evidence>
<evidence type="ECO:0000256" key="1">
    <source>
        <dbReference type="ARBA" id="ARBA00001698"/>
    </source>
</evidence>
<evidence type="ECO:0000256" key="18">
    <source>
        <dbReference type="ARBA" id="ARBA00033406"/>
    </source>
</evidence>
<evidence type="ECO:0000256" key="11">
    <source>
        <dbReference type="ARBA" id="ARBA00022989"/>
    </source>
</evidence>
<accession>A0A8H8DHU3</accession>
<keyword evidence="15" id="KW-1208">Phospholipid metabolism</keyword>
<evidence type="ECO:0000256" key="7">
    <source>
        <dbReference type="ARBA" id="ARBA00022516"/>
    </source>
</evidence>
<evidence type="ECO:0000256" key="13">
    <source>
        <dbReference type="ARBA" id="ARBA00023136"/>
    </source>
</evidence>
<evidence type="ECO:0000256" key="12">
    <source>
        <dbReference type="ARBA" id="ARBA00023098"/>
    </source>
</evidence>
<dbReference type="Pfam" id="PF01148">
    <property type="entry name" value="CTP_transf_1"/>
    <property type="match status" value="1"/>
</dbReference>
<keyword evidence="8" id="KW-0808">Transferase</keyword>
<organism evidence="20 21">
    <name type="scientific">Olpidium bornovanus</name>
    <dbReference type="NCBI Taxonomy" id="278681"/>
    <lineage>
        <taxon>Eukaryota</taxon>
        <taxon>Fungi</taxon>
        <taxon>Fungi incertae sedis</taxon>
        <taxon>Olpidiomycota</taxon>
        <taxon>Olpidiomycotina</taxon>
        <taxon>Olpidiomycetes</taxon>
        <taxon>Olpidiales</taxon>
        <taxon>Olpidiaceae</taxon>
        <taxon>Olpidium</taxon>
    </lineage>
</organism>
<dbReference type="OrthoDB" id="10260889at2759"/>
<feature type="compositionally biased region" description="Pro residues" evidence="19">
    <location>
        <begin position="155"/>
        <end position="173"/>
    </location>
</feature>
<keyword evidence="11" id="KW-1133">Transmembrane helix</keyword>
<evidence type="ECO:0000256" key="8">
    <source>
        <dbReference type="ARBA" id="ARBA00022679"/>
    </source>
</evidence>
<dbReference type="PANTHER" id="PTHR13773">
    <property type="entry name" value="PHOSPHATIDATE CYTIDYLYLTRANSFERASE"/>
    <property type="match status" value="1"/>
</dbReference>
<keyword evidence="21" id="KW-1185">Reference proteome</keyword>
<comment type="catalytic activity">
    <reaction evidence="1">
        <text>a 1,2-diacyl-sn-glycero-3-phosphate + CTP + H(+) = a CDP-1,2-diacyl-sn-glycerol + diphosphate</text>
        <dbReference type="Rhea" id="RHEA:16229"/>
        <dbReference type="ChEBI" id="CHEBI:15378"/>
        <dbReference type="ChEBI" id="CHEBI:33019"/>
        <dbReference type="ChEBI" id="CHEBI:37563"/>
        <dbReference type="ChEBI" id="CHEBI:58332"/>
        <dbReference type="ChEBI" id="CHEBI:58608"/>
        <dbReference type="EC" id="2.7.7.41"/>
    </reaction>
</comment>
<evidence type="ECO:0000256" key="16">
    <source>
        <dbReference type="ARBA" id="ARBA00029893"/>
    </source>
</evidence>
<comment type="subcellular location">
    <subcellularLocation>
        <location evidence="2">Membrane</location>
        <topology evidence="2">Multi-pass membrane protein</topology>
    </subcellularLocation>
</comment>
<evidence type="ECO:0000256" key="6">
    <source>
        <dbReference type="ARBA" id="ARBA00012487"/>
    </source>
</evidence>
<evidence type="ECO:0000313" key="21">
    <source>
        <dbReference type="Proteomes" id="UP000673691"/>
    </source>
</evidence>
<evidence type="ECO:0000256" key="17">
    <source>
        <dbReference type="ARBA" id="ARBA00032396"/>
    </source>
</evidence>
<comment type="caution">
    <text evidence="20">The sequence shown here is derived from an EMBL/GenBank/DDBJ whole genome shotgun (WGS) entry which is preliminary data.</text>
</comment>
<evidence type="ECO:0000256" key="4">
    <source>
        <dbReference type="ARBA" id="ARBA00005189"/>
    </source>
</evidence>
<evidence type="ECO:0000256" key="9">
    <source>
        <dbReference type="ARBA" id="ARBA00022692"/>
    </source>
</evidence>
<dbReference type="AlphaFoldDB" id="A0A8H8DHU3"/>
<reference evidence="20 21" key="1">
    <citation type="journal article" name="Sci. Rep.">
        <title>Genome-scale phylogenetic analyses confirm Olpidium as the closest living zoosporic fungus to the non-flagellated, terrestrial fungi.</title>
        <authorList>
            <person name="Chang Y."/>
            <person name="Rochon D."/>
            <person name="Sekimoto S."/>
            <person name="Wang Y."/>
            <person name="Chovatia M."/>
            <person name="Sandor L."/>
            <person name="Salamov A."/>
            <person name="Grigoriev I.V."/>
            <person name="Stajich J.E."/>
            <person name="Spatafora J.W."/>
        </authorList>
    </citation>
    <scope>NUCLEOTIDE SEQUENCE [LARGE SCALE GENOMIC DNA]</scope>
    <source>
        <strain evidence="20">S191</strain>
    </source>
</reference>
<dbReference type="EMBL" id="JAEFCI010007812">
    <property type="protein sequence ID" value="KAG5458843.1"/>
    <property type="molecule type" value="Genomic_DNA"/>
</dbReference>
<comment type="similarity">
    <text evidence="5">Belongs to the CDS family.</text>
</comment>
<evidence type="ECO:0000256" key="3">
    <source>
        <dbReference type="ARBA" id="ARBA00005119"/>
    </source>
</evidence>
<sequence>LFSRRAAPGELRLLFRPQDFADIIPGHGGLTDRMDCQFLMGLFSALYHSTFIRTVSAVTVAQVLETAVAGLEAGELLELYRRLQRYLLEQGLLEWNALGGLPEDAGDASAAAAAAVRPADRGARQRLVRAESAARGVPSGPRVVGAWSRRHRRPAFPPPPPLPPPPPPPPPPP</sequence>
<evidence type="ECO:0000313" key="20">
    <source>
        <dbReference type="EMBL" id="KAG5458843.1"/>
    </source>
</evidence>
<feature type="non-terminal residue" evidence="20">
    <location>
        <position position="173"/>
    </location>
</feature>
<dbReference type="UniPathway" id="UPA00557">
    <property type="reaction ID" value="UER00614"/>
</dbReference>
<keyword evidence="10" id="KW-0548">Nucleotidyltransferase</keyword>
<gene>
    <name evidence="20" type="ORF">BJ554DRAFT_859</name>
</gene>